<dbReference type="InterPro" id="IPR036640">
    <property type="entry name" value="ABC1_TM_sf"/>
</dbReference>
<keyword evidence="9 14" id="KW-0472">Membrane</keyword>
<dbReference type="CDD" id="cd03253">
    <property type="entry name" value="ABCC_ATM1_transporter"/>
    <property type="match status" value="1"/>
</dbReference>
<keyword evidence="3" id="KW-0813">Transport</keyword>
<evidence type="ECO:0000256" key="8">
    <source>
        <dbReference type="ARBA" id="ARBA00022989"/>
    </source>
</evidence>
<dbReference type="PROSITE" id="PS50929">
    <property type="entry name" value="ABC_TM1F"/>
    <property type="match status" value="1"/>
</dbReference>
<dbReference type="PANTHER" id="PTHR24221">
    <property type="entry name" value="ATP-BINDING CASSETTE SUB-FAMILY B"/>
    <property type="match status" value="1"/>
</dbReference>
<dbReference type="Gene3D" id="1.20.1560.10">
    <property type="entry name" value="ABC transporter type 1, transmembrane domain"/>
    <property type="match status" value="1"/>
</dbReference>
<sequence>MLPRLLYRSPLGCPRCSLAKTYARPPWLPQRPSTVHPFWTSAAPRREQPPASGASSNEPARTAAVKTTVVAAPKTPSPNKNDPLAMADKSASEQRKADWAIMKEMTRYLWPKDSLGTKLRVGLAVFLLVGSKVLNVQVPFYFKSIVDSMNIDIAAVGGTATTVAGAMIFAYGATRVSATVFQEMRNAVFASVAQKAIRRVACNVFDHLLRLDLSFHLSKQTGGLTRAIERGTKGISFLLTSMVFHLLPTALEIGMVCGILTWQYGAQFAAITVLTMVSYTAFTIWTTAWRTKFRRQANAADNKASTVAVDSLINYEAVKYFNNEKFEVSRYDKALQQYEKSSIKVATSLAFLNSGQNIIFSTALTGMMYLAANGVAAGSLTVGDLVMVNQLVFQLSVPLNFLGSVYRELRQSLLDMETLFNLQKVNTGIKEKPNAKPLVLHKGGEIKFENVNFGYHPERPILKDLSLTIPAGKKVAIVGPSGCGKSTLLRLLFRSYDVQGGRILIDDQDVRDVNVDSLRRSIGVVPQDTPLFNDTVEHNIRYGSIDATHEEVVAAAQRARVHDIIQQFPDKYQTKVGERGLMISGGEKQRLAVSRLLLKDPPLLFFDEATSALDTHTEQALMVNINGILREKGRTSVFVAHRLRTIFDSDIIIVLKEGQVAEMGTHRELIDRAGVYAELWSAQETSFHDDGTARNEDVEGEELTQTRQ</sequence>
<evidence type="ECO:0000256" key="13">
    <source>
        <dbReference type="SAM" id="MobiDB-lite"/>
    </source>
</evidence>
<dbReference type="InterPro" id="IPR027417">
    <property type="entry name" value="P-loop_NTPase"/>
</dbReference>
<evidence type="ECO:0000256" key="6">
    <source>
        <dbReference type="ARBA" id="ARBA00022840"/>
    </source>
</evidence>
<evidence type="ECO:0000256" key="11">
    <source>
        <dbReference type="ARBA" id="ARBA00039906"/>
    </source>
</evidence>
<feature type="compositionally biased region" description="Basic and acidic residues" evidence="13">
    <location>
        <begin position="687"/>
        <end position="697"/>
    </location>
</feature>
<dbReference type="Pfam" id="PF00664">
    <property type="entry name" value="ABC_membrane"/>
    <property type="match status" value="1"/>
</dbReference>
<dbReference type="InterPro" id="IPR011527">
    <property type="entry name" value="ABC1_TM_dom"/>
</dbReference>
<comment type="subcellular location">
    <subcellularLocation>
        <location evidence="1">Mitochondrion membrane</location>
        <topology evidence="1">Multi-pass membrane protein</topology>
    </subcellularLocation>
</comment>
<proteinExistence type="inferred from homology"/>
<evidence type="ECO:0000313" key="17">
    <source>
        <dbReference type="EMBL" id="KAK7422840.1"/>
    </source>
</evidence>
<evidence type="ECO:0000256" key="9">
    <source>
        <dbReference type="ARBA" id="ARBA00023136"/>
    </source>
</evidence>
<dbReference type="InterPro" id="IPR039421">
    <property type="entry name" value="Type_1_exporter"/>
</dbReference>
<dbReference type="SUPFAM" id="SSF52540">
    <property type="entry name" value="P-loop containing nucleoside triphosphate hydrolases"/>
    <property type="match status" value="1"/>
</dbReference>
<evidence type="ECO:0000256" key="1">
    <source>
        <dbReference type="ARBA" id="ARBA00004225"/>
    </source>
</evidence>
<keyword evidence="6" id="KW-0067">ATP-binding</keyword>
<name>A0ABR1HPM6_9HYPO</name>
<evidence type="ECO:0000256" key="12">
    <source>
        <dbReference type="ARBA" id="ARBA00040792"/>
    </source>
</evidence>
<dbReference type="PROSITE" id="PS00211">
    <property type="entry name" value="ABC_TRANSPORTER_1"/>
    <property type="match status" value="1"/>
</dbReference>
<dbReference type="Pfam" id="PF00005">
    <property type="entry name" value="ABC_tran"/>
    <property type="match status" value="1"/>
</dbReference>
<evidence type="ECO:0000313" key="18">
    <source>
        <dbReference type="Proteomes" id="UP001498476"/>
    </source>
</evidence>
<evidence type="ECO:0000256" key="14">
    <source>
        <dbReference type="SAM" id="Phobius"/>
    </source>
</evidence>
<keyword evidence="8 14" id="KW-1133">Transmembrane helix</keyword>
<comment type="subunit">
    <text evidence="2">Homodimer.</text>
</comment>
<dbReference type="InterPro" id="IPR003593">
    <property type="entry name" value="AAA+_ATPase"/>
</dbReference>
<feature type="transmembrane region" description="Helical" evidence="14">
    <location>
        <begin position="121"/>
        <end position="142"/>
    </location>
</feature>
<keyword evidence="18" id="KW-1185">Reference proteome</keyword>
<dbReference type="PROSITE" id="PS50893">
    <property type="entry name" value="ABC_TRANSPORTER_2"/>
    <property type="match status" value="1"/>
</dbReference>
<dbReference type="PANTHER" id="PTHR24221:SF402">
    <property type="entry name" value="IRON-SULFUR CLUSTERS TRANSPORTER ABCB7, MITOCHONDRIAL"/>
    <property type="match status" value="1"/>
</dbReference>
<dbReference type="CDD" id="cd18582">
    <property type="entry name" value="ABC_6TM_ATM1_ABCB7"/>
    <property type="match status" value="1"/>
</dbReference>
<dbReference type="SMART" id="SM00382">
    <property type="entry name" value="AAA"/>
    <property type="match status" value="1"/>
</dbReference>
<evidence type="ECO:0000259" key="16">
    <source>
        <dbReference type="PROSITE" id="PS50929"/>
    </source>
</evidence>
<comment type="caution">
    <text evidence="17">The sequence shown here is derived from an EMBL/GenBank/DDBJ whole genome shotgun (WGS) entry which is preliminary data.</text>
</comment>
<feature type="domain" description="ABC transporter" evidence="15">
    <location>
        <begin position="446"/>
        <end position="682"/>
    </location>
</feature>
<evidence type="ECO:0000256" key="10">
    <source>
        <dbReference type="ARBA" id="ARBA00024363"/>
    </source>
</evidence>
<evidence type="ECO:0000256" key="3">
    <source>
        <dbReference type="ARBA" id="ARBA00022448"/>
    </source>
</evidence>
<dbReference type="EMBL" id="JAZAVJ010000013">
    <property type="protein sequence ID" value="KAK7422840.1"/>
    <property type="molecule type" value="Genomic_DNA"/>
</dbReference>
<keyword evidence="5" id="KW-0547">Nucleotide-binding</keyword>
<comment type="similarity">
    <text evidence="10">Belongs to the ABC transporter superfamily. ABCB family. Heavy Metal importer (TC 3.A.1.210) subfamily.</text>
</comment>
<reference evidence="17 18" key="1">
    <citation type="journal article" date="2025" name="Microbiol. Resour. Announc.">
        <title>Draft genome sequences for Neonectria magnoliae and Neonectria punicea, canker pathogens of Liriodendron tulipifera and Acer saccharum in West Virginia.</title>
        <authorList>
            <person name="Petronek H.M."/>
            <person name="Kasson M.T."/>
            <person name="Metheny A.M."/>
            <person name="Stauder C.M."/>
            <person name="Lovett B."/>
            <person name="Lynch S.C."/>
            <person name="Garnas J.R."/>
            <person name="Kasson L.R."/>
            <person name="Stajich J.E."/>
        </authorList>
    </citation>
    <scope>NUCLEOTIDE SEQUENCE [LARGE SCALE GENOMIC DNA]</scope>
    <source>
        <strain evidence="17 18">NRRL 64653</strain>
    </source>
</reference>
<feature type="domain" description="ABC transmembrane type-1" evidence="16">
    <location>
        <begin position="123"/>
        <end position="411"/>
    </location>
</feature>
<dbReference type="InterPro" id="IPR003439">
    <property type="entry name" value="ABC_transporter-like_ATP-bd"/>
</dbReference>
<evidence type="ECO:0000256" key="5">
    <source>
        <dbReference type="ARBA" id="ARBA00022741"/>
    </source>
</evidence>
<evidence type="ECO:0000259" key="15">
    <source>
        <dbReference type="PROSITE" id="PS50893"/>
    </source>
</evidence>
<dbReference type="Gene3D" id="3.40.50.300">
    <property type="entry name" value="P-loop containing nucleotide triphosphate hydrolases"/>
    <property type="match status" value="1"/>
</dbReference>
<organism evidence="17 18">
    <name type="scientific">Neonectria punicea</name>
    <dbReference type="NCBI Taxonomy" id="979145"/>
    <lineage>
        <taxon>Eukaryota</taxon>
        <taxon>Fungi</taxon>
        <taxon>Dikarya</taxon>
        <taxon>Ascomycota</taxon>
        <taxon>Pezizomycotina</taxon>
        <taxon>Sordariomycetes</taxon>
        <taxon>Hypocreomycetidae</taxon>
        <taxon>Hypocreales</taxon>
        <taxon>Nectriaceae</taxon>
        <taxon>Neonectria</taxon>
    </lineage>
</organism>
<accession>A0ABR1HPM6</accession>
<dbReference type="InterPro" id="IPR017871">
    <property type="entry name" value="ABC_transporter-like_CS"/>
</dbReference>
<feature type="transmembrane region" description="Helical" evidence="14">
    <location>
        <begin position="268"/>
        <end position="288"/>
    </location>
</feature>
<feature type="compositionally biased region" description="Low complexity" evidence="13">
    <location>
        <begin position="62"/>
        <end position="74"/>
    </location>
</feature>
<gene>
    <name evidence="17" type="primary">ATM1</name>
    <name evidence="17" type="ORF">QQX98_001402</name>
</gene>
<feature type="region of interest" description="Disordered" evidence="13">
    <location>
        <begin position="687"/>
        <end position="708"/>
    </location>
</feature>
<evidence type="ECO:0000256" key="4">
    <source>
        <dbReference type="ARBA" id="ARBA00022692"/>
    </source>
</evidence>
<dbReference type="SUPFAM" id="SSF90123">
    <property type="entry name" value="ABC transporter transmembrane region"/>
    <property type="match status" value="1"/>
</dbReference>
<evidence type="ECO:0000256" key="2">
    <source>
        <dbReference type="ARBA" id="ARBA00011738"/>
    </source>
</evidence>
<evidence type="ECO:0000256" key="7">
    <source>
        <dbReference type="ARBA" id="ARBA00022967"/>
    </source>
</evidence>
<keyword evidence="7" id="KW-1278">Translocase</keyword>
<feature type="transmembrane region" description="Helical" evidence="14">
    <location>
        <begin position="154"/>
        <end position="174"/>
    </location>
</feature>
<keyword evidence="4 14" id="KW-0812">Transmembrane</keyword>
<dbReference type="Proteomes" id="UP001498476">
    <property type="component" value="Unassembled WGS sequence"/>
</dbReference>
<protein>
    <recommendedName>
        <fullName evidence="11">Iron-sulfur clusters transporter ATM1, mitochondrial</fullName>
    </recommendedName>
    <alternativeName>
        <fullName evidence="12">Iron-sulfur clusters transporter atm1, mitochondrial</fullName>
    </alternativeName>
</protein>
<feature type="region of interest" description="Disordered" evidence="13">
    <location>
        <begin position="43"/>
        <end position="91"/>
    </location>
</feature>
<feature type="transmembrane region" description="Helical" evidence="14">
    <location>
        <begin position="235"/>
        <end position="262"/>
    </location>
</feature>